<dbReference type="InterPro" id="IPR009875">
    <property type="entry name" value="PilZ_domain"/>
</dbReference>
<evidence type="ECO:0000259" key="1">
    <source>
        <dbReference type="Pfam" id="PF07238"/>
    </source>
</evidence>
<dbReference type="Pfam" id="PF07238">
    <property type="entry name" value="PilZ"/>
    <property type="match status" value="1"/>
</dbReference>
<keyword evidence="3" id="KW-1185">Reference proteome</keyword>
<comment type="caution">
    <text evidence="2">The sequence shown here is derived from an EMBL/GenBank/DDBJ whole genome shotgun (WGS) entry which is preliminary data.</text>
</comment>
<dbReference type="EMBL" id="BOOI01000060">
    <property type="protein sequence ID" value="GIH87434.1"/>
    <property type="molecule type" value="Genomic_DNA"/>
</dbReference>
<feature type="domain" description="PilZ" evidence="1">
    <location>
        <begin position="94"/>
        <end position="197"/>
    </location>
</feature>
<protein>
    <recommendedName>
        <fullName evidence="1">PilZ domain-containing protein</fullName>
    </recommendedName>
</protein>
<name>A0A8J3S602_PLARO</name>
<gene>
    <name evidence="2" type="ORF">Pro02_58420</name>
</gene>
<dbReference type="Proteomes" id="UP000655044">
    <property type="component" value="Unassembled WGS sequence"/>
</dbReference>
<dbReference type="AlphaFoldDB" id="A0A8J3S602"/>
<evidence type="ECO:0000313" key="3">
    <source>
        <dbReference type="Proteomes" id="UP000655044"/>
    </source>
</evidence>
<reference evidence="2" key="1">
    <citation type="submission" date="2021-01" db="EMBL/GenBank/DDBJ databases">
        <title>Whole genome shotgun sequence of Planobispora rosea NBRC 15558.</title>
        <authorList>
            <person name="Komaki H."/>
            <person name="Tamura T."/>
        </authorList>
    </citation>
    <scope>NUCLEOTIDE SEQUENCE</scope>
    <source>
        <strain evidence="2">NBRC 15558</strain>
    </source>
</reference>
<organism evidence="2 3">
    <name type="scientific">Planobispora rosea</name>
    <dbReference type="NCBI Taxonomy" id="35762"/>
    <lineage>
        <taxon>Bacteria</taxon>
        <taxon>Bacillati</taxon>
        <taxon>Actinomycetota</taxon>
        <taxon>Actinomycetes</taxon>
        <taxon>Streptosporangiales</taxon>
        <taxon>Streptosporangiaceae</taxon>
        <taxon>Planobispora</taxon>
    </lineage>
</organism>
<dbReference type="OrthoDB" id="3284647at2"/>
<dbReference type="RefSeq" id="WP_068923200.1">
    <property type="nucleotide sequence ID" value="NZ_BMQP01000040.1"/>
</dbReference>
<evidence type="ECO:0000313" key="2">
    <source>
        <dbReference type="EMBL" id="GIH87434.1"/>
    </source>
</evidence>
<accession>A0A8J3S602</accession>
<dbReference type="GO" id="GO:0035438">
    <property type="term" value="F:cyclic-di-GMP binding"/>
    <property type="evidence" value="ECO:0007669"/>
    <property type="project" value="InterPro"/>
</dbReference>
<proteinExistence type="predicted"/>
<sequence>MNPFPPLKCALYVCIDDDAGHRSRLEAVTDGGIVVATPADVAHLDSVHVGSHLVLFWINADGRVVLPVRLTGILPGPPERWEVQPLGEARRLGRRRHERGGGGEPMRLSTFATQPAVTFDSTLLDLSEKALRCWTPAFDIAVGERVHVRALLSIGTLSQIGTVTAVREAPNGLGQHLVVVFQSPSASTVQLIRRYLFVWGPVYRRARRGAEENE</sequence>